<comment type="caution">
    <text evidence="2">The sequence shown here is derived from an EMBL/GenBank/DDBJ whole genome shotgun (WGS) entry which is preliminary data.</text>
</comment>
<evidence type="ECO:0008006" key="4">
    <source>
        <dbReference type="Google" id="ProtNLM"/>
    </source>
</evidence>
<name>A0A6L7G9A3_9RHOB</name>
<dbReference type="AlphaFoldDB" id="A0A6L7G9A3"/>
<sequence length="161" mass="17220">MKTFGKIVSGVTLATVLPLSAMALDAQSSEDIASGRMDTEESIVASKPAMEPAKIQTEEANFDTFLAGATKIESPLDRTNVMSTDNQVVGFVSDVYKMPVGPDYALVKTYANGDTVEQKMLVPVEHMTADGKLMMEGNRDEIRQALIPNGDESSDAATDPS</sequence>
<dbReference type="Proteomes" id="UP000477911">
    <property type="component" value="Unassembled WGS sequence"/>
</dbReference>
<protein>
    <recommendedName>
        <fullName evidence="4">PRC-barrel domain-containing protein</fullName>
    </recommendedName>
</protein>
<evidence type="ECO:0000313" key="3">
    <source>
        <dbReference type="Proteomes" id="UP000477911"/>
    </source>
</evidence>
<feature type="signal peptide" evidence="1">
    <location>
        <begin position="1"/>
        <end position="23"/>
    </location>
</feature>
<keyword evidence="3" id="KW-1185">Reference proteome</keyword>
<accession>A0A6L7G9A3</accession>
<reference evidence="2 3" key="1">
    <citation type="submission" date="2019-12" db="EMBL/GenBank/DDBJ databases">
        <authorList>
            <person name="Li M."/>
        </authorList>
    </citation>
    <scope>NUCLEOTIDE SEQUENCE [LARGE SCALE GENOMIC DNA]</scope>
    <source>
        <strain evidence="2 3">GBMRC 2024</strain>
    </source>
</reference>
<feature type="chain" id="PRO_5026755945" description="PRC-barrel domain-containing protein" evidence="1">
    <location>
        <begin position="24"/>
        <end position="161"/>
    </location>
</feature>
<dbReference type="EMBL" id="WUMU01000033">
    <property type="protein sequence ID" value="MXN20645.1"/>
    <property type="molecule type" value="Genomic_DNA"/>
</dbReference>
<organism evidence="2 3">
    <name type="scientific">Pseudooceanicola albus</name>
    <dbReference type="NCBI Taxonomy" id="2692189"/>
    <lineage>
        <taxon>Bacteria</taxon>
        <taxon>Pseudomonadati</taxon>
        <taxon>Pseudomonadota</taxon>
        <taxon>Alphaproteobacteria</taxon>
        <taxon>Rhodobacterales</taxon>
        <taxon>Paracoccaceae</taxon>
        <taxon>Pseudooceanicola</taxon>
    </lineage>
</organism>
<evidence type="ECO:0000313" key="2">
    <source>
        <dbReference type="EMBL" id="MXN20645.1"/>
    </source>
</evidence>
<dbReference type="RefSeq" id="WP_160896768.1">
    <property type="nucleotide sequence ID" value="NZ_WUMU01000033.1"/>
</dbReference>
<keyword evidence="1" id="KW-0732">Signal</keyword>
<proteinExistence type="predicted"/>
<gene>
    <name evidence="2" type="ORF">GR170_22680</name>
</gene>
<evidence type="ECO:0000256" key="1">
    <source>
        <dbReference type="SAM" id="SignalP"/>
    </source>
</evidence>